<dbReference type="AlphaFoldDB" id="A0AAV9WBZ4"/>
<protein>
    <submittedName>
        <fullName evidence="2">Uncharacterized protein</fullName>
    </submittedName>
</protein>
<evidence type="ECO:0000313" key="2">
    <source>
        <dbReference type="EMBL" id="KAK6505657.1"/>
    </source>
</evidence>
<organism evidence="2 3">
    <name type="scientific">Arthrobotrys musiformis</name>
    <dbReference type="NCBI Taxonomy" id="47236"/>
    <lineage>
        <taxon>Eukaryota</taxon>
        <taxon>Fungi</taxon>
        <taxon>Dikarya</taxon>
        <taxon>Ascomycota</taxon>
        <taxon>Pezizomycotina</taxon>
        <taxon>Orbiliomycetes</taxon>
        <taxon>Orbiliales</taxon>
        <taxon>Orbiliaceae</taxon>
        <taxon>Arthrobotrys</taxon>
    </lineage>
</organism>
<sequence>MINSFSCRWTNRTEAFDSCTVKIDNGAEKGRNRIFGALDGTGYSEQIETFTKGDMEVTRDDVPYGQPKIGITRCIDVNDGLRVRYWDINGCTCEFFDKPSCEGTRIYQQGSPGRDVGGIENEEVLPARSFRCWLPYGVTWGEERRDSIRVLGRTTRNLIEEVLPTTVITPNEPQALRLDISTSISNPPIATWIPGATSRGAGGIASDLGLVDANPTSTLAHQTNSPPTKTIPTTLATEISNIPTGNFSAPPDAEAFIIPAEPPAAPTEVPIVLSNSEAPAGPTESLDAPSPTDPPVPTAPAALGFALADAAHIPSGVTSTPIQDPAVASVTPVI</sequence>
<proteinExistence type="predicted"/>
<accession>A0AAV9WBZ4</accession>
<evidence type="ECO:0000313" key="3">
    <source>
        <dbReference type="Proteomes" id="UP001370758"/>
    </source>
</evidence>
<feature type="region of interest" description="Disordered" evidence="1">
    <location>
        <begin position="275"/>
        <end position="300"/>
    </location>
</feature>
<dbReference type="Proteomes" id="UP001370758">
    <property type="component" value="Unassembled WGS sequence"/>
</dbReference>
<reference evidence="2 3" key="1">
    <citation type="submission" date="2023-08" db="EMBL/GenBank/DDBJ databases">
        <authorList>
            <person name="Palmer J.M."/>
        </authorList>
    </citation>
    <scope>NUCLEOTIDE SEQUENCE [LARGE SCALE GENOMIC DNA]</scope>
    <source>
        <strain evidence="2 3">TWF481</strain>
    </source>
</reference>
<keyword evidence="3" id="KW-1185">Reference proteome</keyword>
<gene>
    <name evidence="2" type="ORF">TWF481_007548</name>
</gene>
<dbReference type="EMBL" id="JAVHJL010000004">
    <property type="protein sequence ID" value="KAK6505657.1"/>
    <property type="molecule type" value="Genomic_DNA"/>
</dbReference>
<evidence type="ECO:0000256" key="1">
    <source>
        <dbReference type="SAM" id="MobiDB-lite"/>
    </source>
</evidence>
<comment type="caution">
    <text evidence="2">The sequence shown here is derived from an EMBL/GenBank/DDBJ whole genome shotgun (WGS) entry which is preliminary data.</text>
</comment>
<name>A0AAV9WBZ4_9PEZI</name>